<keyword evidence="1" id="KW-0812">Transmembrane</keyword>
<gene>
    <name evidence="2" type="ORF">ABW22_05865</name>
</gene>
<keyword evidence="1" id="KW-0472">Membrane</keyword>
<comment type="caution">
    <text evidence="2">The sequence shown here is derived from an EMBL/GenBank/DDBJ whole genome shotgun (WGS) entry which is preliminary data.</text>
</comment>
<organism evidence="2 3">
    <name type="scientific">Thiobacillus denitrificans</name>
    <dbReference type="NCBI Taxonomy" id="36861"/>
    <lineage>
        <taxon>Bacteria</taxon>
        <taxon>Pseudomonadati</taxon>
        <taxon>Pseudomonadota</taxon>
        <taxon>Betaproteobacteria</taxon>
        <taxon>Nitrosomonadales</taxon>
        <taxon>Thiobacillaceae</taxon>
        <taxon>Thiobacillus</taxon>
    </lineage>
</organism>
<keyword evidence="3" id="KW-1185">Reference proteome</keyword>
<evidence type="ECO:0008006" key="4">
    <source>
        <dbReference type="Google" id="ProtNLM"/>
    </source>
</evidence>
<name>A0A119CWP1_THIDE</name>
<accession>A0A119CWP1</accession>
<feature type="transmembrane region" description="Helical" evidence="1">
    <location>
        <begin position="43"/>
        <end position="65"/>
    </location>
</feature>
<dbReference type="EMBL" id="LDUG01000018">
    <property type="protein sequence ID" value="KVW96947.1"/>
    <property type="molecule type" value="Genomic_DNA"/>
</dbReference>
<sequence length="158" mass="17298">MNFLGAIILVALILLGVFTLVNWPVLIAPTTLSFVAFDIEGPLGVILLGVTLVLVALFVFYALALRTNMLMESRRHNQELQAQRKLAESAETSRINELRTQIEQEFAQLRGVILAVDTRMDTVAQSTKQSIDEATNSLAALVGEMDDKIDRALARGGS</sequence>
<dbReference type="AlphaFoldDB" id="A0A119CWP1"/>
<evidence type="ECO:0000256" key="1">
    <source>
        <dbReference type="SAM" id="Phobius"/>
    </source>
</evidence>
<proteinExistence type="predicted"/>
<dbReference type="RefSeq" id="WP_059753137.1">
    <property type="nucleotide sequence ID" value="NZ_LDUG01000018.1"/>
</dbReference>
<dbReference type="OrthoDB" id="8563966at2"/>
<keyword evidence="1" id="KW-1133">Transmembrane helix</keyword>
<dbReference type="PATRIC" id="fig|36861.3.peg.633"/>
<protein>
    <recommendedName>
        <fullName evidence="4">Signal transduction histidine kinase</fullName>
    </recommendedName>
</protein>
<evidence type="ECO:0000313" key="3">
    <source>
        <dbReference type="Proteomes" id="UP000064243"/>
    </source>
</evidence>
<reference evidence="2 3" key="1">
    <citation type="journal article" date="2015" name="Appl. Environ. Microbiol.">
        <title>Aerobic and Anaerobic Thiosulfate Oxidation by a Cold-Adapted, Subglacial Chemoautotroph.</title>
        <authorList>
            <person name="Harrold Z.R."/>
            <person name="Skidmore M.L."/>
            <person name="Hamilton T.L."/>
            <person name="Desch L."/>
            <person name="Amada K."/>
            <person name="van Gelder W."/>
            <person name="Glover K."/>
            <person name="Roden E.E."/>
            <person name="Boyd E.S."/>
        </authorList>
    </citation>
    <scope>NUCLEOTIDE SEQUENCE [LARGE SCALE GENOMIC DNA]</scope>
    <source>
        <strain evidence="2 3">RG</strain>
    </source>
</reference>
<evidence type="ECO:0000313" key="2">
    <source>
        <dbReference type="EMBL" id="KVW96947.1"/>
    </source>
</evidence>
<dbReference type="Proteomes" id="UP000064243">
    <property type="component" value="Unassembled WGS sequence"/>
</dbReference>